<evidence type="ECO:0000313" key="10">
    <source>
        <dbReference type="Proteomes" id="UP000078396"/>
    </source>
</evidence>
<dbReference type="EMBL" id="LWCS01000002">
    <property type="protein sequence ID" value="OAN41741.1"/>
    <property type="molecule type" value="Genomic_DNA"/>
</dbReference>
<dbReference type="AlphaFoldDB" id="A0A178M196"/>
<evidence type="ECO:0000313" key="9">
    <source>
        <dbReference type="EMBL" id="OAN41741.1"/>
    </source>
</evidence>
<dbReference type="Proteomes" id="UP000078396">
    <property type="component" value="Unassembled WGS sequence"/>
</dbReference>
<dbReference type="RefSeq" id="WP_064279945.1">
    <property type="nucleotide sequence ID" value="NZ_LWCS01000002.1"/>
</dbReference>
<feature type="transmembrane region" description="Helical" evidence="7">
    <location>
        <begin position="239"/>
        <end position="260"/>
    </location>
</feature>
<dbReference type="Pfam" id="PF05977">
    <property type="entry name" value="MFS_3"/>
    <property type="match status" value="1"/>
</dbReference>
<dbReference type="GO" id="GO:0005886">
    <property type="term" value="C:plasma membrane"/>
    <property type="evidence" value="ECO:0007669"/>
    <property type="project" value="UniProtKB-SubCell"/>
</dbReference>
<evidence type="ECO:0000256" key="7">
    <source>
        <dbReference type="SAM" id="Phobius"/>
    </source>
</evidence>
<evidence type="ECO:0000256" key="1">
    <source>
        <dbReference type="ARBA" id="ARBA00004651"/>
    </source>
</evidence>
<comment type="subcellular location">
    <subcellularLocation>
        <location evidence="1">Cell membrane</location>
        <topology evidence="1">Multi-pass membrane protein</topology>
    </subcellularLocation>
</comment>
<evidence type="ECO:0000256" key="6">
    <source>
        <dbReference type="ARBA" id="ARBA00023136"/>
    </source>
</evidence>
<keyword evidence="3" id="KW-1003">Cell membrane</keyword>
<dbReference type="PANTHER" id="PTHR23513:SF6">
    <property type="entry name" value="MAJOR FACILITATOR SUPERFAMILY ASSOCIATED DOMAIN-CONTAINING PROTEIN"/>
    <property type="match status" value="1"/>
</dbReference>
<dbReference type="OrthoDB" id="9775268at2"/>
<dbReference type="SUPFAM" id="SSF103473">
    <property type="entry name" value="MFS general substrate transporter"/>
    <property type="match status" value="1"/>
</dbReference>
<sequence length="418" mass="42543">MTAEATRAHTTTQLLPRNAFGLMFDRVFGALFWGKMFAVVAVWTHGIVAAIVMYDATRSALMVGLVGVVQFAPQLILSPASGKWADEGNPAKQILLGRVFCVVGSGSIAVWMVVEPGIQGAATAVPILLGTALVGFGFAVGGPAMQSIVPNLIRDGELATAMALNSIPMTVGRIIGPATGAYLAAHVGAAAAFTVSAVLHLVFALFLVAVRFPAPPDRVPGADYRVRVAVRYVMQDRPLLLALLAVTTVGIVSDPSITLAPSMADALGGGPSLVGTLSAVFGVGAAVGMAALALLRGRVASASVSSIGMVALTLGSIVLAVGIQPWLAFTGFALAGLGFGIAMTGLSTVVQERAPAELRGRIMALWLVGFLGSRPIAAAVLGGTADLVNVYVAFAVAAALSLVVTALCRPSKLVGAHV</sequence>
<feature type="transmembrane region" description="Helical" evidence="7">
    <location>
        <begin position="272"/>
        <end position="295"/>
    </location>
</feature>
<evidence type="ECO:0000259" key="8">
    <source>
        <dbReference type="PROSITE" id="PS50850"/>
    </source>
</evidence>
<dbReference type="CDD" id="cd06173">
    <property type="entry name" value="MFS_MefA_like"/>
    <property type="match status" value="1"/>
</dbReference>
<keyword evidence="5 7" id="KW-1133">Transmembrane helix</keyword>
<feature type="transmembrane region" description="Helical" evidence="7">
    <location>
        <begin position="94"/>
        <end position="114"/>
    </location>
</feature>
<accession>A0A178M196</accession>
<dbReference type="Gene3D" id="1.20.1250.20">
    <property type="entry name" value="MFS general substrate transporter like domains"/>
    <property type="match status" value="1"/>
</dbReference>
<evidence type="ECO:0000256" key="5">
    <source>
        <dbReference type="ARBA" id="ARBA00022989"/>
    </source>
</evidence>
<dbReference type="InterPro" id="IPR020846">
    <property type="entry name" value="MFS_dom"/>
</dbReference>
<dbReference type="STRING" id="912594.AWC12_13080"/>
<protein>
    <submittedName>
        <fullName evidence="9">MFS transporter</fullName>
    </submittedName>
</protein>
<keyword evidence="2" id="KW-0813">Transport</keyword>
<dbReference type="InterPro" id="IPR010290">
    <property type="entry name" value="TM_effector"/>
</dbReference>
<evidence type="ECO:0000256" key="3">
    <source>
        <dbReference type="ARBA" id="ARBA00022475"/>
    </source>
</evidence>
<feature type="transmembrane region" description="Helical" evidence="7">
    <location>
        <begin position="362"/>
        <end position="382"/>
    </location>
</feature>
<feature type="transmembrane region" description="Helical" evidence="7">
    <location>
        <begin position="120"/>
        <end position="144"/>
    </location>
</feature>
<feature type="transmembrane region" description="Helical" evidence="7">
    <location>
        <begin position="302"/>
        <end position="323"/>
    </location>
</feature>
<dbReference type="PANTHER" id="PTHR23513">
    <property type="entry name" value="INTEGRAL MEMBRANE EFFLUX PROTEIN-RELATED"/>
    <property type="match status" value="1"/>
</dbReference>
<dbReference type="InterPro" id="IPR036259">
    <property type="entry name" value="MFS_trans_sf"/>
</dbReference>
<evidence type="ECO:0000256" key="2">
    <source>
        <dbReference type="ARBA" id="ARBA00022448"/>
    </source>
</evidence>
<reference evidence="9 10" key="1">
    <citation type="submission" date="2016-04" db="EMBL/GenBank/DDBJ databases">
        <title>Draft Genome Sequences of Staphylococcus capitis Strain H36, S. capitis Strain H65, S. cohnii Strain H62, S. hominis Strain H69, Mycobacterium iranicum Strain H39, Plantibacter sp. Strain H53, Pseudomonas oryzihabitans Strain H72, and Microbacterium sp. Strain H83, isolated from residential settings.</title>
        <authorList>
            <person name="Lymperopoulou D."/>
            <person name="Adams R.I."/>
            <person name="Lindow S."/>
            <person name="Coil D.A."/>
            <person name="Jospin G."/>
            <person name="Eisen J.A."/>
        </authorList>
    </citation>
    <scope>NUCLEOTIDE SEQUENCE [LARGE SCALE GENOMIC DNA]</scope>
    <source>
        <strain evidence="9 10">H39</strain>
    </source>
</reference>
<feature type="transmembrane region" description="Helical" evidence="7">
    <location>
        <begin position="388"/>
        <end position="408"/>
    </location>
</feature>
<feature type="transmembrane region" description="Helical" evidence="7">
    <location>
        <begin position="329"/>
        <end position="350"/>
    </location>
</feature>
<gene>
    <name evidence="9" type="ORF">A4X20_02435</name>
</gene>
<dbReference type="PROSITE" id="PS50850">
    <property type="entry name" value="MFS"/>
    <property type="match status" value="1"/>
</dbReference>
<comment type="caution">
    <text evidence="9">The sequence shown here is derived from an EMBL/GenBank/DDBJ whole genome shotgun (WGS) entry which is preliminary data.</text>
</comment>
<feature type="transmembrane region" description="Helical" evidence="7">
    <location>
        <begin position="181"/>
        <end position="208"/>
    </location>
</feature>
<evidence type="ECO:0000256" key="4">
    <source>
        <dbReference type="ARBA" id="ARBA00022692"/>
    </source>
</evidence>
<organism evidence="9 10">
    <name type="scientific">Mycolicibacterium iranicum</name>
    <name type="common">Mycobacterium iranicum</name>
    <dbReference type="NCBI Taxonomy" id="912594"/>
    <lineage>
        <taxon>Bacteria</taxon>
        <taxon>Bacillati</taxon>
        <taxon>Actinomycetota</taxon>
        <taxon>Actinomycetes</taxon>
        <taxon>Mycobacteriales</taxon>
        <taxon>Mycobacteriaceae</taxon>
        <taxon>Mycolicibacterium</taxon>
    </lineage>
</organism>
<proteinExistence type="predicted"/>
<feature type="domain" description="Major facilitator superfamily (MFS) profile" evidence="8">
    <location>
        <begin position="234"/>
        <end position="418"/>
    </location>
</feature>
<feature type="transmembrane region" description="Helical" evidence="7">
    <location>
        <begin position="156"/>
        <end position="175"/>
    </location>
</feature>
<dbReference type="GO" id="GO:0022857">
    <property type="term" value="F:transmembrane transporter activity"/>
    <property type="evidence" value="ECO:0007669"/>
    <property type="project" value="InterPro"/>
</dbReference>
<feature type="transmembrane region" description="Helical" evidence="7">
    <location>
        <begin position="60"/>
        <end position="82"/>
    </location>
</feature>
<name>A0A178M196_MYCIR</name>
<feature type="transmembrane region" description="Helical" evidence="7">
    <location>
        <begin position="27"/>
        <end position="54"/>
    </location>
</feature>
<keyword evidence="6 7" id="KW-0472">Membrane</keyword>
<keyword evidence="4 7" id="KW-0812">Transmembrane</keyword>